<dbReference type="NCBIfam" id="TIGR02532">
    <property type="entry name" value="IV_pilin_GFxxxE"/>
    <property type="match status" value="1"/>
</dbReference>
<dbReference type="Proteomes" id="UP000484015">
    <property type="component" value="Unassembled WGS sequence"/>
</dbReference>
<dbReference type="InterPro" id="IPR012902">
    <property type="entry name" value="N_methyl_site"/>
</dbReference>
<gene>
    <name evidence="2" type="ORF">GM668_27180</name>
</gene>
<dbReference type="AlphaFoldDB" id="A0A6L6Q848"/>
<keyword evidence="3" id="KW-1185">Reference proteome</keyword>
<reference evidence="2 3" key="1">
    <citation type="submission" date="2019-11" db="EMBL/GenBank/DDBJ databases">
        <title>Type strains purchased from KCTC, JCM and DSMZ.</title>
        <authorList>
            <person name="Lu H."/>
        </authorList>
    </citation>
    <scope>NUCLEOTIDE SEQUENCE [LARGE SCALE GENOMIC DNA]</scope>
    <source>
        <strain evidence="2 3">KCTC 42409</strain>
    </source>
</reference>
<dbReference type="OrthoDB" id="8929815at2"/>
<proteinExistence type="predicted"/>
<evidence type="ECO:0000313" key="2">
    <source>
        <dbReference type="EMBL" id="MTW05765.1"/>
    </source>
</evidence>
<dbReference type="Pfam" id="PF07963">
    <property type="entry name" value="N_methyl"/>
    <property type="match status" value="1"/>
</dbReference>
<keyword evidence="1" id="KW-1133">Transmembrane helix</keyword>
<feature type="transmembrane region" description="Helical" evidence="1">
    <location>
        <begin position="15"/>
        <end position="35"/>
    </location>
</feature>
<protein>
    <submittedName>
        <fullName evidence="2">Prepilin-type N-terminal cleavage/methylation domain-containing protein</fullName>
    </submittedName>
</protein>
<dbReference type="EMBL" id="WNLA01000029">
    <property type="protein sequence ID" value="MTW05765.1"/>
    <property type="molecule type" value="Genomic_DNA"/>
</dbReference>
<keyword evidence="1" id="KW-0812">Transmembrane</keyword>
<sequence>MNPTLHPGRQRGTTLIEVLVTLVIVAFGLLGIGALQAKMQLGTIEAYQRAQAVVLLEDMSARINANKANAGTYVLANPAGTGDSQPDDCTGMAAGAPRDICEWSAALKGAAEVKSGTKVGAMVGARGCIEQIQAPDTTTGVCQPGIYQVSVAWQGLHLTSASALTCGSGLYGADGNRRAISVRITVGLPACT</sequence>
<organism evidence="2 3">
    <name type="scientific">Pseudoduganella ginsengisoli</name>
    <dbReference type="NCBI Taxonomy" id="1462440"/>
    <lineage>
        <taxon>Bacteria</taxon>
        <taxon>Pseudomonadati</taxon>
        <taxon>Pseudomonadota</taxon>
        <taxon>Betaproteobacteria</taxon>
        <taxon>Burkholderiales</taxon>
        <taxon>Oxalobacteraceae</taxon>
        <taxon>Telluria group</taxon>
        <taxon>Pseudoduganella</taxon>
    </lineage>
</organism>
<evidence type="ECO:0000256" key="1">
    <source>
        <dbReference type="SAM" id="Phobius"/>
    </source>
</evidence>
<dbReference type="RefSeq" id="WP_155442105.1">
    <property type="nucleotide sequence ID" value="NZ_WNLA01000029.1"/>
</dbReference>
<keyword evidence="1" id="KW-0472">Membrane</keyword>
<accession>A0A6L6Q848</accession>
<evidence type="ECO:0000313" key="3">
    <source>
        <dbReference type="Proteomes" id="UP000484015"/>
    </source>
</evidence>
<name>A0A6L6Q848_9BURK</name>
<comment type="caution">
    <text evidence="2">The sequence shown here is derived from an EMBL/GenBank/DDBJ whole genome shotgun (WGS) entry which is preliminary data.</text>
</comment>